<feature type="compositionally biased region" description="Pro residues" evidence="1">
    <location>
        <begin position="8"/>
        <end position="17"/>
    </location>
</feature>
<dbReference type="Proteomes" id="UP000065220">
    <property type="component" value="Chromosome"/>
</dbReference>
<gene>
    <name evidence="2" type="ORF">AXF14_09515</name>
</gene>
<keyword evidence="3" id="KW-1185">Reference proteome</keyword>
<reference evidence="3" key="1">
    <citation type="submission" date="2016-02" db="EMBL/GenBank/DDBJ databases">
        <authorList>
            <person name="Holder M.E."/>
            <person name="Ajami N.J."/>
            <person name="Petrosino J.F."/>
        </authorList>
    </citation>
    <scope>NUCLEOTIDE SEQUENCE [LARGE SCALE GENOMIC DNA]</scope>
    <source>
        <strain evidence="3">CCUG 36733</strain>
    </source>
</reference>
<feature type="compositionally biased region" description="Low complexity" evidence="1">
    <location>
        <begin position="21"/>
        <end position="37"/>
    </location>
</feature>
<proteinExistence type="predicted"/>
<evidence type="ECO:0000256" key="1">
    <source>
        <dbReference type="SAM" id="MobiDB-lite"/>
    </source>
</evidence>
<accession>A0A0X8JFX0</accession>
<dbReference type="OrthoDB" id="3260639at2"/>
<dbReference type="KEGG" id="ard:AXF14_09515"/>
<name>A0A0X8JFX0_ACTRD</name>
<organism evidence="2 3">
    <name type="scientific">Actinomyces radicidentis</name>
    <dbReference type="NCBI Taxonomy" id="111015"/>
    <lineage>
        <taxon>Bacteria</taxon>
        <taxon>Bacillati</taxon>
        <taxon>Actinomycetota</taxon>
        <taxon>Actinomycetes</taxon>
        <taxon>Actinomycetales</taxon>
        <taxon>Actinomycetaceae</taxon>
        <taxon>Actinomyces</taxon>
    </lineage>
</organism>
<dbReference type="EMBL" id="CP014228">
    <property type="protein sequence ID" value="AMD87777.1"/>
    <property type="molecule type" value="Genomic_DNA"/>
</dbReference>
<feature type="region of interest" description="Disordered" evidence="1">
    <location>
        <begin position="1"/>
        <end position="40"/>
    </location>
</feature>
<evidence type="ECO:0000313" key="3">
    <source>
        <dbReference type="Proteomes" id="UP000065220"/>
    </source>
</evidence>
<dbReference type="STRING" id="111015.AXF14_09515"/>
<evidence type="ECO:0000313" key="2">
    <source>
        <dbReference type="EMBL" id="AMD87777.1"/>
    </source>
</evidence>
<dbReference type="AlphaFoldDB" id="A0A0X8JFX0"/>
<protein>
    <submittedName>
        <fullName evidence="2">Uncharacterized protein</fullName>
    </submittedName>
</protein>
<sequence>MSEQQAPAPAPSRPVPGPAAGGARPVPAPPRAQAAAERAAHLPDHTARLDGLDELPIEERAAVLVGVHDDLASLLRDAED</sequence>
<dbReference type="RefSeq" id="WP_067942804.1">
    <property type="nucleotide sequence ID" value="NZ_CP014228.1"/>
</dbReference>